<sequence>MLELNCEVQSPVRLQSVTADHSDHTLPIPHPGDHHACVHVGHQNKAAELDEGTLESRIERWLIQLWQD</sequence>
<accession>A0ABQ3M4B1</accession>
<organism evidence="1 2">
    <name type="scientific">Lentzea cavernae</name>
    <dbReference type="NCBI Taxonomy" id="2020703"/>
    <lineage>
        <taxon>Bacteria</taxon>
        <taxon>Bacillati</taxon>
        <taxon>Actinomycetota</taxon>
        <taxon>Actinomycetes</taxon>
        <taxon>Pseudonocardiales</taxon>
        <taxon>Pseudonocardiaceae</taxon>
        <taxon>Lentzea</taxon>
    </lineage>
</organism>
<reference evidence="2" key="1">
    <citation type="journal article" date="2019" name="Int. J. Syst. Evol. Microbiol.">
        <title>The Global Catalogue of Microorganisms (GCM) 10K type strain sequencing project: providing services to taxonomists for standard genome sequencing and annotation.</title>
        <authorList>
            <consortium name="The Broad Institute Genomics Platform"/>
            <consortium name="The Broad Institute Genome Sequencing Center for Infectious Disease"/>
            <person name="Wu L."/>
            <person name="Ma J."/>
        </authorList>
    </citation>
    <scope>NUCLEOTIDE SEQUENCE [LARGE SCALE GENOMIC DNA]</scope>
    <source>
        <strain evidence="2">CGMCC 4.7367</strain>
    </source>
</reference>
<proteinExistence type="predicted"/>
<evidence type="ECO:0000313" key="2">
    <source>
        <dbReference type="Proteomes" id="UP000605568"/>
    </source>
</evidence>
<keyword evidence="2" id="KW-1185">Reference proteome</keyword>
<dbReference type="EMBL" id="BNAR01000002">
    <property type="protein sequence ID" value="GHH32379.1"/>
    <property type="molecule type" value="Genomic_DNA"/>
</dbReference>
<gene>
    <name evidence="1" type="ORF">GCM10017774_13200</name>
</gene>
<comment type="caution">
    <text evidence="1">The sequence shown here is derived from an EMBL/GenBank/DDBJ whole genome shotgun (WGS) entry which is preliminary data.</text>
</comment>
<dbReference type="Proteomes" id="UP000605568">
    <property type="component" value="Unassembled WGS sequence"/>
</dbReference>
<evidence type="ECO:0000313" key="1">
    <source>
        <dbReference type="EMBL" id="GHH32379.1"/>
    </source>
</evidence>
<name>A0ABQ3M4B1_9PSEU</name>
<protein>
    <submittedName>
        <fullName evidence="1">Uncharacterized protein</fullName>
    </submittedName>
</protein>